<sequence length="275" mass="27946">MSTGIMTGTAGLGRPDVRERTPTRGRGTSAGVGNQTRRRHLVPPRTGSRQQVTVRGRRVTAVRDRHGSNVLRLVIALVLLVGAGVAATMYLSARTTDQAFVLSEANARSETLGNELESLNRDYKELSSSEHLASEAARLGMVVPGQAGVLDVQGGDIREVRPADRAGDGQIVDLDGTGAAVPRTDRPTSDPAAVAAVPATSPAGEQSARDAAQQAPAAAQPAPADAAAQPAPADAAAQPAPADAAAQPASGASPQNPASATGQLPYPSRDLTPAG</sequence>
<feature type="compositionally biased region" description="Low complexity" evidence="2">
    <location>
        <begin position="209"/>
        <end position="260"/>
    </location>
</feature>
<feature type="region of interest" description="Disordered" evidence="2">
    <location>
        <begin position="1"/>
        <end position="56"/>
    </location>
</feature>
<proteinExistence type="predicted"/>
<dbReference type="RefSeq" id="WP_162620231.1">
    <property type="nucleotide sequence ID" value="NZ_CP024988.1"/>
</dbReference>
<keyword evidence="4" id="KW-0131">Cell cycle</keyword>
<feature type="coiled-coil region" evidence="1">
    <location>
        <begin position="102"/>
        <end position="129"/>
    </location>
</feature>
<evidence type="ECO:0000256" key="3">
    <source>
        <dbReference type="SAM" id="Phobius"/>
    </source>
</evidence>
<name>A0A2Z3YQH0_9CORY</name>
<evidence type="ECO:0000256" key="1">
    <source>
        <dbReference type="SAM" id="Coils"/>
    </source>
</evidence>
<evidence type="ECO:0000313" key="5">
    <source>
        <dbReference type="Proteomes" id="UP000247696"/>
    </source>
</evidence>
<keyword evidence="3" id="KW-1133">Transmembrane helix</keyword>
<keyword evidence="3" id="KW-0472">Membrane</keyword>
<protein>
    <submittedName>
        <fullName evidence="4">Cell division protein FtsL</fullName>
    </submittedName>
</protein>
<keyword evidence="1" id="KW-0175">Coiled coil</keyword>
<keyword evidence="5" id="KW-1185">Reference proteome</keyword>
<evidence type="ECO:0000313" key="4">
    <source>
        <dbReference type="EMBL" id="AWT26439.1"/>
    </source>
</evidence>
<keyword evidence="3" id="KW-0812">Transmembrane</keyword>
<dbReference type="KEGG" id="cpre:Csp1_16550"/>
<keyword evidence="4" id="KW-0132">Cell division</keyword>
<feature type="transmembrane region" description="Helical" evidence="3">
    <location>
        <begin position="73"/>
        <end position="93"/>
    </location>
</feature>
<dbReference type="GO" id="GO:0051301">
    <property type="term" value="P:cell division"/>
    <property type="evidence" value="ECO:0007669"/>
    <property type="project" value="UniProtKB-KW"/>
</dbReference>
<dbReference type="Proteomes" id="UP000247696">
    <property type="component" value="Chromosome"/>
</dbReference>
<reference evidence="5" key="1">
    <citation type="submission" date="2017-11" db="EMBL/GenBank/DDBJ databases">
        <title>Otitis media/interna in a cat caused by the recently described species Corynebacterium provencense.</title>
        <authorList>
            <person name="Kittl S."/>
            <person name="Brodard I."/>
            <person name="Rychener L."/>
            <person name="Jores J."/>
            <person name="Roosje P."/>
            <person name="Gobeli Brawand S."/>
        </authorList>
    </citation>
    <scope>NUCLEOTIDE SEQUENCE [LARGE SCALE GENOMIC DNA]</scope>
    <source>
        <strain evidence="5">17KM38</strain>
    </source>
</reference>
<dbReference type="STRING" id="1737425.GCA_900049755_02582"/>
<evidence type="ECO:0000256" key="2">
    <source>
        <dbReference type="SAM" id="MobiDB-lite"/>
    </source>
</evidence>
<feature type="compositionally biased region" description="Low complexity" evidence="2">
    <location>
        <begin position="189"/>
        <end position="203"/>
    </location>
</feature>
<gene>
    <name evidence="4" type="primary">ftsL_2</name>
    <name evidence="4" type="ORF">Csp1_16550</name>
</gene>
<dbReference type="EMBL" id="CP024988">
    <property type="protein sequence ID" value="AWT26439.1"/>
    <property type="molecule type" value="Genomic_DNA"/>
</dbReference>
<organism evidence="4 5">
    <name type="scientific">Corynebacterium provencense</name>
    <dbReference type="NCBI Taxonomy" id="1737425"/>
    <lineage>
        <taxon>Bacteria</taxon>
        <taxon>Bacillati</taxon>
        <taxon>Actinomycetota</taxon>
        <taxon>Actinomycetes</taxon>
        <taxon>Mycobacteriales</taxon>
        <taxon>Corynebacteriaceae</taxon>
        <taxon>Corynebacterium</taxon>
    </lineage>
</organism>
<feature type="region of interest" description="Disordered" evidence="2">
    <location>
        <begin position="163"/>
        <end position="275"/>
    </location>
</feature>
<accession>A0A2Z3YQH0</accession>
<dbReference type="AlphaFoldDB" id="A0A2Z3YQH0"/>